<reference evidence="2" key="1">
    <citation type="submission" date="2020-05" db="UniProtKB">
        <authorList>
            <consortium name="EnsemblMetazoa"/>
        </authorList>
    </citation>
    <scope>IDENTIFICATION</scope>
    <source>
        <strain evidence="2">FUMOZ</strain>
    </source>
</reference>
<feature type="compositionally biased region" description="Polar residues" evidence="1">
    <location>
        <begin position="1"/>
        <end position="28"/>
    </location>
</feature>
<evidence type="ECO:0000313" key="2">
    <source>
        <dbReference type="EnsemblMetazoa" id="AFUN020239-PD"/>
    </source>
</evidence>
<feature type="region of interest" description="Disordered" evidence="1">
    <location>
        <begin position="1"/>
        <end position="63"/>
    </location>
</feature>
<name>A0A4Y0BP49_ANOFN</name>
<dbReference type="EnsemblMetazoa" id="AFUN020239-RD">
    <property type="protein sequence ID" value="AFUN020239-PD"/>
    <property type="gene ID" value="AFUN020239"/>
</dbReference>
<dbReference type="VEuPathDB" id="VectorBase:AFUN020239"/>
<evidence type="ECO:0000256" key="1">
    <source>
        <dbReference type="SAM" id="MobiDB-lite"/>
    </source>
</evidence>
<protein>
    <submittedName>
        <fullName evidence="2">BED-type domain-containing protein</fullName>
    </submittedName>
</protein>
<dbReference type="VEuPathDB" id="VectorBase:AFUN2_002448"/>
<feature type="region of interest" description="Disordered" evidence="1">
    <location>
        <begin position="115"/>
        <end position="147"/>
    </location>
</feature>
<accession>A0A4Y0BP49</accession>
<organism evidence="2">
    <name type="scientific">Anopheles funestus</name>
    <name type="common">African malaria mosquito</name>
    <dbReference type="NCBI Taxonomy" id="62324"/>
    <lineage>
        <taxon>Eukaryota</taxon>
        <taxon>Metazoa</taxon>
        <taxon>Ecdysozoa</taxon>
        <taxon>Arthropoda</taxon>
        <taxon>Hexapoda</taxon>
        <taxon>Insecta</taxon>
        <taxon>Pterygota</taxon>
        <taxon>Neoptera</taxon>
        <taxon>Endopterygota</taxon>
        <taxon>Diptera</taxon>
        <taxon>Nematocera</taxon>
        <taxon>Culicoidea</taxon>
        <taxon>Culicidae</taxon>
        <taxon>Anophelinae</taxon>
        <taxon>Anopheles</taxon>
    </lineage>
</organism>
<dbReference type="AlphaFoldDB" id="A0A4Y0BP49"/>
<dbReference type="VEuPathDB" id="VectorBase:AFUN2_002893"/>
<feature type="compositionally biased region" description="Polar residues" evidence="1">
    <location>
        <begin position="123"/>
        <end position="135"/>
    </location>
</feature>
<feature type="compositionally biased region" description="Polar residues" evidence="1">
    <location>
        <begin position="47"/>
        <end position="60"/>
    </location>
</feature>
<proteinExistence type="predicted"/>
<sequence length="346" mass="38678">MDDSTNNRYGTRSAANPTQLAEASTTIKQEPIDEDVPDSRPKEPSAATMQQEASSSNCSSRDPLADEIEFGETGISFQNAFFNVVGNEIKTENIIAEEIEDNGDIVGSSTKRRKICEEDSGDDSSATRSTQQSITMEYGGNGTSSRETSIIEKVQRMTEFNYRQIIQLTKAVSDIKKQLAVLKDKVMPSDNITIVTTTWPKHQRPAFAASKVSSKEEFDVLEAHLADVVKLQELELWLSVVVKSGKSYQRMHDAFYLLFDAFFLISCSWTGRKGDVTHDGKVAFRNYKHTLQLLRNIGTNDVQSTVSEILVENFIKTKLSNAKSHAKSTGSIKSVCRQFRHRTKKQ</sequence>